<dbReference type="InterPro" id="IPR000719">
    <property type="entry name" value="Prot_kinase_dom"/>
</dbReference>
<dbReference type="PROSITE" id="PS00109">
    <property type="entry name" value="PROTEIN_KINASE_TYR"/>
    <property type="match status" value="1"/>
</dbReference>
<evidence type="ECO:0000313" key="3">
    <source>
        <dbReference type="EMBL" id="KAF5317516.1"/>
    </source>
</evidence>
<proteinExistence type="predicted"/>
<dbReference type="SUPFAM" id="SSF56112">
    <property type="entry name" value="Protein kinase-like (PK-like)"/>
    <property type="match status" value="1"/>
</dbReference>
<sequence length="473" mass="52149">MSHVSTFLGRAGILGSTPFDFSRNPTLFVRLLLGLTQSSPRFLGFDETIRVVNGVRLVTVDDVEYRLLRCVFNSGAIRGRGTVCWSAVRADDQTGTKYVIKDAWTLDTSRRHAEEDLLRRLHSIDGIPVLVGHTTVANGLDLHHCTKTVRQLLQGRDLSAVEDRVHKRIVTTPLARDLADFNTKRELLHVLIDAVGIHRDMCAEKVLHRDVSAGNIMINTAAESSRKALLIDLDYAIVTETLDNTEAGDGDLTASKGYRTGTFPFMAVDILWGKPHEPCHDLESFIYVLVWICICYAGPNNTPRKGFTFKNKELDVWAGNSPSSLTFSNIGNIKVATFCCTGIFESQVLAHIHPYFDSLKPCLYDLQSLIQKQTLRRIPPITHEMIETVLKKHMDQLPETEDNPAVAQRGVKRTHQHCSDDGLVQASLSGSRPTKAPSSPPAISASRRPAPPPTAAAAASGRPHRAAKAPRAS</sequence>
<dbReference type="Pfam" id="PF17667">
    <property type="entry name" value="Pkinase_fungal"/>
    <property type="match status" value="1"/>
</dbReference>
<comment type="caution">
    <text evidence="3">The sequence shown here is derived from an EMBL/GenBank/DDBJ whole genome shotgun (WGS) entry which is preliminary data.</text>
</comment>
<protein>
    <recommendedName>
        <fullName evidence="2">Protein kinase domain-containing protein</fullName>
    </recommendedName>
</protein>
<evidence type="ECO:0000256" key="1">
    <source>
        <dbReference type="SAM" id="MobiDB-lite"/>
    </source>
</evidence>
<dbReference type="Proteomes" id="UP000567179">
    <property type="component" value="Unassembled WGS sequence"/>
</dbReference>
<evidence type="ECO:0000313" key="4">
    <source>
        <dbReference type="Proteomes" id="UP000567179"/>
    </source>
</evidence>
<reference evidence="3 4" key="1">
    <citation type="journal article" date="2020" name="ISME J.">
        <title>Uncovering the hidden diversity of litter-decomposition mechanisms in mushroom-forming fungi.</title>
        <authorList>
            <person name="Floudas D."/>
            <person name="Bentzer J."/>
            <person name="Ahren D."/>
            <person name="Johansson T."/>
            <person name="Persson P."/>
            <person name="Tunlid A."/>
        </authorList>
    </citation>
    <scope>NUCLEOTIDE SEQUENCE [LARGE SCALE GENOMIC DNA]</scope>
    <source>
        <strain evidence="3 4">CBS 101986</strain>
    </source>
</reference>
<feature type="domain" description="Protein kinase" evidence="2">
    <location>
        <begin position="72"/>
        <end position="418"/>
    </location>
</feature>
<dbReference type="InterPro" id="IPR040976">
    <property type="entry name" value="Pkinase_fungal"/>
</dbReference>
<keyword evidence="4" id="KW-1185">Reference proteome</keyword>
<dbReference type="PROSITE" id="PS50011">
    <property type="entry name" value="PROTEIN_KINASE_DOM"/>
    <property type="match status" value="1"/>
</dbReference>
<dbReference type="InterPro" id="IPR008266">
    <property type="entry name" value="Tyr_kinase_AS"/>
</dbReference>
<dbReference type="AlphaFoldDB" id="A0A8H5EYZ9"/>
<name>A0A8H5EYZ9_9AGAR</name>
<dbReference type="EMBL" id="JAACJJ010000033">
    <property type="protein sequence ID" value="KAF5317516.1"/>
    <property type="molecule type" value="Genomic_DNA"/>
</dbReference>
<accession>A0A8H5EYZ9</accession>
<dbReference type="Gene3D" id="1.10.510.10">
    <property type="entry name" value="Transferase(Phosphotransferase) domain 1"/>
    <property type="match status" value="1"/>
</dbReference>
<evidence type="ECO:0000259" key="2">
    <source>
        <dbReference type="PROSITE" id="PS50011"/>
    </source>
</evidence>
<dbReference type="OrthoDB" id="5584477at2759"/>
<dbReference type="PANTHER" id="PTHR38248:SF2">
    <property type="entry name" value="FUNK1 11"/>
    <property type="match status" value="1"/>
</dbReference>
<dbReference type="InterPro" id="IPR011009">
    <property type="entry name" value="Kinase-like_dom_sf"/>
</dbReference>
<feature type="region of interest" description="Disordered" evidence="1">
    <location>
        <begin position="397"/>
        <end position="473"/>
    </location>
</feature>
<feature type="compositionally biased region" description="Basic residues" evidence="1">
    <location>
        <begin position="462"/>
        <end position="473"/>
    </location>
</feature>
<organism evidence="3 4">
    <name type="scientific">Psilocybe cf. subviscida</name>
    <dbReference type="NCBI Taxonomy" id="2480587"/>
    <lineage>
        <taxon>Eukaryota</taxon>
        <taxon>Fungi</taxon>
        <taxon>Dikarya</taxon>
        <taxon>Basidiomycota</taxon>
        <taxon>Agaricomycotina</taxon>
        <taxon>Agaricomycetes</taxon>
        <taxon>Agaricomycetidae</taxon>
        <taxon>Agaricales</taxon>
        <taxon>Agaricineae</taxon>
        <taxon>Strophariaceae</taxon>
        <taxon>Psilocybe</taxon>
    </lineage>
</organism>
<dbReference type="GO" id="GO:0005524">
    <property type="term" value="F:ATP binding"/>
    <property type="evidence" value="ECO:0007669"/>
    <property type="project" value="InterPro"/>
</dbReference>
<gene>
    <name evidence="3" type="ORF">D9619_013202</name>
</gene>
<dbReference type="GO" id="GO:0004672">
    <property type="term" value="F:protein kinase activity"/>
    <property type="evidence" value="ECO:0007669"/>
    <property type="project" value="InterPro"/>
</dbReference>
<dbReference type="PANTHER" id="PTHR38248">
    <property type="entry name" value="FUNK1 6"/>
    <property type="match status" value="1"/>
</dbReference>